<accession>A0A560W9Z5</accession>
<gene>
    <name evidence="1" type="ORF">FB557_1858</name>
</gene>
<evidence type="ECO:0000313" key="1">
    <source>
        <dbReference type="EMBL" id="TWD14448.1"/>
    </source>
</evidence>
<dbReference type="AlphaFoldDB" id="A0A560W9Z5"/>
<sequence length="144" mass="15416">MTFIDLPRDWPSRSLTDLRLAADVVDLVVREGDRWTGSVSLLLCSDDGRMIQPVTVSDVPQSSTEEDRRAFFDAFLDHLGRALGSVVLALGRPGEQPCAEDLAWHGSALTACRAAGVELIATFAAAPEEVRLVGTGQVPLDLAG</sequence>
<dbReference type="RefSeq" id="WP_144857317.1">
    <property type="nucleotide sequence ID" value="NZ_BAAAYT010000005.1"/>
</dbReference>
<dbReference type="OrthoDB" id="3822678at2"/>
<name>A0A560W9Z5_9MICO</name>
<proteinExistence type="predicted"/>
<comment type="caution">
    <text evidence="1">The sequence shown here is derived from an EMBL/GenBank/DDBJ whole genome shotgun (WGS) entry which is preliminary data.</text>
</comment>
<dbReference type="EMBL" id="VIUW01000003">
    <property type="protein sequence ID" value="TWD14448.1"/>
    <property type="molecule type" value="Genomic_DNA"/>
</dbReference>
<organism evidence="1 2">
    <name type="scientific">Marihabitans asiaticum</name>
    <dbReference type="NCBI Taxonomy" id="415218"/>
    <lineage>
        <taxon>Bacteria</taxon>
        <taxon>Bacillati</taxon>
        <taxon>Actinomycetota</taxon>
        <taxon>Actinomycetes</taxon>
        <taxon>Micrococcales</taxon>
        <taxon>Intrasporangiaceae</taxon>
        <taxon>Marihabitans</taxon>
    </lineage>
</organism>
<dbReference type="Proteomes" id="UP000315628">
    <property type="component" value="Unassembled WGS sequence"/>
</dbReference>
<protein>
    <submittedName>
        <fullName evidence="1">Uncharacterized protein</fullName>
    </submittedName>
</protein>
<keyword evidence="2" id="KW-1185">Reference proteome</keyword>
<reference evidence="1 2" key="1">
    <citation type="submission" date="2019-06" db="EMBL/GenBank/DDBJ databases">
        <title>Sequencing the genomes of 1000 actinobacteria strains.</title>
        <authorList>
            <person name="Klenk H.-P."/>
        </authorList>
    </citation>
    <scope>NUCLEOTIDE SEQUENCE [LARGE SCALE GENOMIC DNA]</scope>
    <source>
        <strain evidence="1 2">DSM 18935</strain>
    </source>
</reference>
<evidence type="ECO:0000313" key="2">
    <source>
        <dbReference type="Proteomes" id="UP000315628"/>
    </source>
</evidence>